<evidence type="ECO:0000256" key="4">
    <source>
        <dbReference type="ARBA" id="ARBA00044517"/>
    </source>
</evidence>
<dbReference type="PATRIC" id="fig|1121405.3.peg.2850"/>
<dbReference type="InterPro" id="IPR051862">
    <property type="entry name" value="GT-like_domain_containing_1"/>
</dbReference>
<protein>
    <recommendedName>
        <fullName evidence="5">tRNA-queuosine alpha-mannosyltransferase</fullName>
        <ecNumber evidence="4">2.4.1.110</ecNumber>
    </recommendedName>
</protein>
<name>S7TP75_DESML</name>
<organism evidence="9 10">
    <name type="scientific">Desulfococcus multivorans DSM 2059</name>
    <dbReference type="NCBI Taxonomy" id="1121405"/>
    <lineage>
        <taxon>Bacteria</taxon>
        <taxon>Pseudomonadati</taxon>
        <taxon>Thermodesulfobacteriota</taxon>
        <taxon>Desulfobacteria</taxon>
        <taxon>Desulfobacterales</taxon>
        <taxon>Desulfococcaceae</taxon>
        <taxon>Desulfococcus</taxon>
    </lineage>
</organism>
<evidence type="ECO:0000256" key="3">
    <source>
        <dbReference type="ARBA" id="ARBA00022679"/>
    </source>
</evidence>
<evidence type="ECO:0000259" key="8">
    <source>
        <dbReference type="Pfam" id="PF12038"/>
    </source>
</evidence>
<comment type="similarity">
    <text evidence="1">Belongs to the glycosyltransferase group 1 family. Glycosyltransferase 4 subfamily.</text>
</comment>
<evidence type="ECO:0000313" key="9">
    <source>
        <dbReference type="EMBL" id="EPR39037.1"/>
    </source>
</evidence>
<evidence type="ECO:0000256" key="1">
    <source>
        <dbReference type="ARBA" id="ARBA00009481"/>
    </source>
</evidence>
<dbReference type="Proteomes" id="UP000014977">
    <property type="component" value="Unassembled WGS sequence"/>
</dbReference>
<dbReference type="PANTHER" id="PTHR13615:SF3">
    <property type="entry name" value="GLYCOSYLTRANSFERASE-LIKE DOMAIN-CONTAINING PROTEIN 1"/>
    <property type="match status" value="1"/>
</dbReference>
<keyword evidence="10" id="KW-1185">Reference proteome</keyword>
<dbReference type="eggNOG" id="COG0438">
    <property type="taxonomic scope" value="Bacteria"/>
</dbReference>
<dbReference type="SUPFAM" id="SSF53756">
    <property type="entry name" value="UDP-Glycosyltransferase/glycogen phosphorylase"/>
    <property type="match status" value="1"/>
</dbReference>
<dbReference type="EC" id="2.4.1.110" evidence="4"/>
<dbReference type="EMBL" id="ATHJ01000094">
    <property type="protein sequence ID" value="EPR39037.1"/>
    <property type="molecule type" value="Genomic_DNA"/>
</dbReference>
<gene>
    <name evidence="9" type="ORF">dsmv_0447</name>
</gene>
<dbReference type="Pfam" id="PF12038">
    <property type="entry name" value="QTMAN_N"/>
    <property type="match status" value="1"/>
</dbReference>
<comment type="caution">
    <text evidence="9">The sequence shown here is derived from an EMBL/GenBank/DDBJ whole genome shotgun (WGS) entry which is preliminary data.</text>
</comment>
<dbReference type="GO" id="GO:0016438">
    <property type="term" value="F:tRNA-queuosine(34) beta-mannosyltransferase activity"/>
    <property type="evidence" value="ECO:0007669"/>
    <property type="project" value="UniProtKB-EC"/>
</dbReference>
<evidence type="ECO:0000256" key="5">
    <source>
        <dbReference type="ARBA" id="ARBA00044539"/>
    </source>
</evidence>
<dbReference type="Pfam" id="PF00534">
    <property type="entry name" value="Glycos_transf_1"/>
    <property type="match status" value="1"/>
</dbReference>
<accession>S7TP75</accession>
<dbReference type="OrthoDB" id="9792163at2"/>
<comment type="catalytic activity">
    <reaction evidence="6">
        <text>queuosine(34) in tRNA(Asp) + GDP-alpha-D-mannose = O-4''-alpha-D-mannosylqueuosine(34) in tRNA(Asp) + GDP + H(+)</text>
        <dbReference type="Rhea" id="RHEA:12885"/>
        <dbReference type="Rhea" id="RHEA-COMP:18572"/>
        <dbReference type="Rhea" id="RHEA-COMP:18581"/>
        <dbReference type="ChEBI" id="CHEBI:15378"/>
        <dbReference type="ChEBI" id="CHEBI:57527"/>
        <dbReference type="ChEBI" id="CHEBI:58189"/>
        <dbReference type="ChEBI" id="CHEBI:194431"/>
        <dbReference type="ChEBI" id="CHEBI:194442"/>
        <dbReference type="EC" id="2.4.1.110"/>
    </reaction>
    <physiologicalReaction direction="left-to-right" evidence="6">
        <dbReference type="Rhea" id="RHEA:12886"/>
    </physiologicalReaction>
</comment>
<dbReference type="PANTHER" id="PTHR13615">
    <property type="entry name" value="GLYCOSYLTRANSFERASE-LIKE 1"/>
    <property type="match status" value="1"/>
</dbReference>
<reference evidence="9 10" key="1">
    <citation type="journal article" date="2013" name="Genome Announc.">
        <title>Draft genome sequences for three mercury-methylating, sulfate-reducing bacteria.</title>
        <authorList>
            <person name="Brown S.D."/>
            <person name="Hurt R.A.Jr."/>
            <person name="Gilmour C.C."/>
            <person name="Elias D.A."/>
        </authorList>
    </citation>
    <scope>NUCLEOTIDE SEQUENCE [LARGE SCALE GENOMIC DNA]</scope>
    <source>
        <strain evidence="9 10">DSM 2059</strain>
    </source>
</reference>
<evidence type="ECO:0000256" key="2">
    <source>
        <dbReference type="ARBA" id="ARBA00022676"/>
    </source>
</evidence>
<proteinExistence type="inferred from homology"/>
<keyword evidence="2" id="KW-0328">Glycosyltransferase</keyword>
<dbReference type="Gene3D" id="3.40.50.2000">
    <property type="entry name" value="Glycogen Phosphorylase B"/>
    <property type="match status" value="1"/>
</dbReference>
<dbReference type="STRING" id="897.B2D07_05745"/>
<dbReference type="RefSeq" id="WP_020877109.1">
    <property type="nucleotide sequence ID" value="NZ_ATHJ01000094.1"/>
</dbReference>
<evidence type="ECO:0000313" key="10">
    <source>
        <dbReference type="Proteomes" id="UP000014977"/>
    </source>
</evidence>
<evidence type="ECO:0000259" key="7">
    <source>
        <dbReference type="Pfam" id="PF00534"/>
    </source>
</evidence>
<dbReference type="AlphaFoldDB" id="S7TP75"/>
<dbReference type="InterPro" id="IPR022701">
    <property type="entry name" value="QTMAN_N"/>
</dbReference>
<feature type="domain" description="tRNA-queuosine alpha-mannosyltransferase N-terminal" evidence="8">
    <location>
        <begin position="2"/>
        <end position="174"/>
    </location>
</feature>
<dbReference type="InterPro" id="IPR001296">
    <property type="entry name" value="Glyco_trans_1"/>
</dbReference>
<feature type="domain" description="Glycosyl transferase family 1" evidence="7">
    <location>
        <begin position="188"/>
        <end position="334"/>
    </location>
</feature>
<sequence>MRFLLLEPFFGGSHRDFAEGLVKHSRHEIDLVTLPPRFWKWRMRGAALHFWGKLRNPASKGGVWPGSYDGLIVSGLMSLADFKSMAGAACPPAMVYFHESQLTYPLATDEAFDAQFGFTDITTALAADRVVFNSQTHFDSFFDRLPGFLGMMPDYRPNWVMGEIRRKACVLHPGCSLPLYEKPVQSRGTGPPLIVWNHRWEFDKNPEAFFEGLYALLDRGDDFRVALMGERYRRIPPAFDRAGTILGDRIVHDAYITDKDAYHGMLRRGDIVVSTAFQENFGISVVEAVAAGCLPLLPRRLSYPEILPPAFHRDFLYEGPEDFIEKLSRLIAGGHRMSMAREQLVRAMGAYAWSRAAARYDTLLSEMAALKGAPCKRPTTSVGSNSGLDKCE</sequence>
<keyword evidence="3 9" id="KW-0808">Transferase</keyword>
<evidence type="ECO:0000256" key="6">
    <source>
        <dbReference type="ARBA" id="ARBA00048439"/>
    </source>
</evidence>